<dbReference type="KEGG" id="madi:A7U43_28525"/>
<dbReference type="OrthoDB" id="5242544at2"/>
<sequence>MPFPPATRPFDLQVTVGGVTVVRRAAEGEFILGREAPAGHVRVDHPAVSRLHVRLLPGARWQLVDFESRNGVYVDGHRILNDIVIDDGMTIHLGAPHGVPVTFHYRPANPEARATDEATERITPVARRHLLVKVTSRALCDVAQQFTTLPAHAPHTGVQAPQLERTLADIRTRLAAAKDVLPDPEGVLGILDDLAKLHQQRLRPPERTAAASL</sequence>
<dbReference type="EMBL" id="CP015597">
    <property type="protein sequence ID" value="ANE83459.1"/>
    <property type="molecule type" value="Genomic_DNA"/>
</dbReference>
<protein>
    <recommendedName>
        <fullName evidence="2">FHA domain-containing protein</fullName>
    </recommendedName>
</protein>
<evidence type="ECO:0000313" key="3">
    <source>
        <dbReference type="EMBL" id="ANE83459.1"/>
    </source>
</evidence>
<proteinExistence type="predicted"/>
<dbReference type="InterPro" id="IPR008984">
    <property type="entry name" value="SMAD_FHA_dom_sf"/>
</dbReference>
<reference evidence="3 4" key="1">
    <citation type="submission" date="2016-05" db="EMBL/GenBank/DDBJ databases">
        <title>Complete genome sequence of a phthalic acid esters degrading Mycobacterium sp. YC-RL4.</title>
        <authorList>
            <person name="Ren L."/>
            <person name="Fan S."/>
            <person name="Ruth N."/>
            <person name="Jia Y."/>
            <person name="Wang J."/>
            <person name="Qiao C."/>
        </authorList>
    </citation>
    <scope>NUCLEOTIDE SEQUENCE [LARGE SCALE GENOMIC DNA]</scope>
    <source>
        <strain evidence="3 4">YC-RL4</strain>
        <plasmid evidence="4">pmyc1</plasmid>
    </source>
</reference>
<dbReference type="Pfam" id="PF00498">
    <property type="entry name" value="FHA"/>
    <property type="match status" value="1"/>
</dbReference>
<dbReference type="AlphaFoldDB" id="A0A172UWG5"/>
<dbReference type="SUPFAM" id="SSF49879">
    <property type="entry name" value="SMAD/FHA domain"/>
    <property type="match status" value="1"/>
</dbReference>
<evidence type="ECO:0000313" key="4">
    <source>
        <dbReference type="Proteomes" id="UP000077143"/>
    </source>
</evidence>
<keyword evidence="4" id="KW-1185">Reference proteome</keyword>
<geneLocation type="plasmid" evidence="4">
    <name>pmyc1</name>
</geneLocation>
<dbReference type="Proteomes" id="UP000077143">
    <property type="component" value="Plasmid pMYC1"/>
</dbReference>
<dbReference type="PROSITE" id="PS50006">
    <property type="entry name" value="FHA_DOMAIN"/>
    <property type="match status" value="1"/>
</dbReference>
<name>A0A172UWG5_9MYCO</name>
<dbReference type="CDD" id="cd00060">
    <property type="entry name" value="FHA"/>
    <property type="match status" value="1"/>
</dbReference>
<keyword evidence="1" id="KW-0597">Phosphoprotein</keyword>
<dbReference type="InterPro" id="IPR000253">
    <property type="entry name" value="FHA_dom"/>
</dbReference>
<accession>A0A172UWG5</accession>
<evidence type="ECO:0000256" key="1">
    <source>
        <dbReference type="ARBA" id="ARBA00022553"/>
    </source>
</evidence>
<organism evidence="3 4">
    <name type="scientific">Mycobacterium adipatum</name>
    <dbReference type="NCBI Taxonomy" id="1682113"/>
    <lineage>
        <taxon>Bacteria</taxon>
        <taxon>Bacillati</taxon>
        <taxon>Actinomycetota</taxon>
        <taxon>Actinomycetes</taxon>
        <taxon>Mycobacteriales</taxon>
        <taxon>Mycobacteriaceae</taxon>
        <taxon>Mycobacterium</taxon>
    </lineage>
</organism>
<dbReference type="Gene3D" id="2.60.200.20">
    <property type="match status" value="1"/>
</dbReference>
<dbReference type="SMART" id="SM00240">
    <property type="entry name" value="FHA"/>
    <property type="match status" value="1"/>
</dbReference>
<keyword evidence="3" id="KW-0614">Plasmid</keyword>
<evidence type="ECO:0000259" key="2">
    <source>
        <dbReference type="PROSITE" id="PS50006"/>
    </source>
</evidence>
<gene>
    <name evidence="3" type="ORF">A7U43_28525</name>
</gene>
<feature type="domain" description="FHA" evidence="2">
    <location>
        <begin position="30"/>
        <end position="79"/>
    </location>
</feature>